<name>A0A0G4K1B3_9GAMM</name>
<proteinExistence type="predicted"/>
<evidence type="ECO:0000313" key="2">
    <source>
        <dbReference type="Proteomes" id="UP000044377"/>
    </source>
</evidence>
<sequence>MVLLIISILLIIIAAYAIFRHFRVRNEQKIGAHPRTRKR</sequence>
<organism evidence="1 2">
    <name type="scientific">Brenneria goodwinii</name>
    <dbReference type="NCBI Taxonomy" id="1109412"/>
    <lineage>
        <taxon>Bacteria</taxon>
        <taxon>Pseudomonadati</taxon>
        <taxon>Pseudomonadota</taxon>
        <taxon>Gammaproteobacteria</taxon>
        <taxon>Enterobacterales</taxon>
        <taxon>Pectobacteriaceae</taxon>
        <taxon>Brenneria</taxon>
    </lineage>
</organism>
<dbReference type="Proteomes" id="UP000044377">
    <property type="component" value="Unassembled WGS sequence"/>
</dbReference>
<reference evidence="2" key="1">
    <citation type="submission" date="2015-01" db="EMBL/GenBank/DDBJ databases">
        <authorList>
            <person name="Paterson Steve"/>
        </authorList>
    </citation>
    <scope>NUCLEOTIDE SEQUENCE [LARGE SCALE GENOMIC DNA]</scope>
    <source>
        <strain evidence="2">OBR1</strain>
    </source>
</reference>
<accession>A0A0G4K1B3</accession>
<evidence type="ECO:0000313" key="1">
    <source>
        <dbReference type="EMBL" id="CPR20727.1"/>
    </source>
</evidence>
<dbReference type="AlphaFoldDB" id="A0A0G4K1B3"/>
<dbReference type="EMBL" id="CGIG01000001">
    <property type="protein sequence ID" value="CPR20727.1"/>
    <property type="molecule type" value="Genomic_DNA"/>
</dbReference>
<protein>
    <submittedName>
        <fullName evidence="1">Uncharacterized protein</fullName>
    </submittedName>
</protein>
<gene>
    <name evidence="1" type="ORF">BN1221_04478</name>
</gene>
<keyword evidence="2" id="KW-1185">Reference proteome</keyword>